<name>A0A5N6KSD7_9ROSI</name>
<proteinExistence type="inferred from homology"/>
<feature type="transmembrane region" description="Helical" evidence="8">
    <location>
        <begin position="156"/>
        <end position="178"/>
    </location>
</feature>
<evidence type="ECO:0000256" key="4">
    <source>
        <dbReference type="ARBA" id="ARBA00022824"/>
    </source>
</evidence>
<dbReference type="InterPro" id="IPR036938">
    <property type="entry name" value="PAP2/HPO_sf"/>
</dbReference>
<dbReference type="PANTHER" id="PTHR14969:SF28">
    <property type="entry name" value="DIHYDROSPHINGOSINE 1-PHOSPHATE PHOSPHATASE LCB3-RELATED"/>
    <property type="match status" value="1"/>
</dbReference>
<comment type="subcellular location">
    <subcellularLocation>
        <location evidence="1">Endoplasmic reticulum membrane</location>
        <topology evidence="1">Multi-pass membrane protein</topology>
    </subcellularLocation>
</comment>
<accession>A0A5N6KSD7</accession>
<keyword evidence="4" id="KW-0256">Endoplasmic reticulum</keyword>
<dbReference type="InterPro" id="IPR000326">
    <property type="entry name" value="PAP2/HPO"/>
</dbReference>
<evidence type="ECO:0000259" key="9">
    <source>
        <dbReference type="SMART" id="SM00014"/>
    </source>
</evidence>
<evidence type="ECO:0000256" key="5">
    <source>
        <dbReference type="ARBA" id="ARBA00022989"/>
    </source>
</evidence>
<comment type="caution">
    <text evidence="10">The sequence shown here is derived from an EMBL/GenBank/DDBJ whole genome shotgun (WGS) entry which is preliminary data.</text>
</comment>
<reference evidence="10 11" key="1">
    <citation type="submission" date="2019-06" db="EMBL/GenBank/DDBJ databases">
        <title>A chromosomal-level reference genome of Carpinus fangiana (Coryloideae, Betulaceae).</title>
        <authorList>
            <person name="Yang X."/>
            <person name="Wang Z."/>
            <person name="Zhang L."/>
            <person name="Hao G."/>
            <person name="Liu J."/>
            <person name="Yang Y."/>
        </authorList>
    </citation>
    <scope>NUCLEOTIDE SEQUENCE [LARGE SCALE GENOMIC DNA]</scope>
    <source>
        <strain evidence="10">Cfa_2016G</strain>
        <tissue evidence="10">Leaf</tissue>
    </source>
</reference>
<protein>
    <recommendedName>
        <fullName evidence="9">Phosphatidic acid phosphatase type 2/haloperoxidase domain-containing protein</fullName>
    </recommendedName>
</protein>
<dbReference type="Gene3D" id="1.20.144.10">
    <property type="entry name" value="Phosphatidic acid phosphatase type 2/haloperoxidase"/>
    <property type="match status" value="1"/>
</dbReference>
<evidence type="ECO:0000313" key="10">
    <source>
        <dbReference type="EMBL" id="KAB8342760.1"/>
    </source>
</evidence>
<dbReference type="GO" id="GO:0042392">
    <property type="term" value="F:sphingosine-1-phosphate phosphatase activity"/>
    <property type="evidence" value="ECO:0007669"/>
    <property type="project" value="TreeGrafter"/>
</dbReference>
<feature type="transmembrane region" description="Helical" evidence="8">
    <location>
        <begin position="260"/>
        <end position="282"/>
    </location>
</feature>
<keyword evidence="6 8" id="KW-0472">Membrane</keyword>
<feature type="transmembrane region" description="Helical" evidence="8">
    <location>
        <begin position="315"/>
        <end position="335"/>
    </location>
</feature>
<dbReference type="Pfam" id="PF01569">
    <property type="entry name" value="PAP2"/>
    <property type="match status" value="1"/>
</dbReference>
<feature type="domain" description="Phosphatidic acid phosphatase type 2/haloperoxidase" evidence="9">
    <location>
        <begin position="182"/>
        <end position="306"/>
    </location>
</feature>
<feature type="transmembrane region" description="Helical" evidence="8">
    <location>
        <begin position="387"/>
        <end position="409"/>
    </location>
</feature>
<dbReference type="SMART" id="SM00014">
    <property type="entry name" value="acidPPc"/>
    <property type="match status" value="1"/>
</dbReference>
<dbReference type="PANTHER" id="PTHR14969">
    <property type="entry name" value="SPHINGOSINE-1-PHOSPHATE PHOSPHOHYDROLASE"/>
    <property type="match status" value="1"/>
</dbReference>
<keyword evidence="11" id="KW-1185">Reference proteome</keyword>
<gene>
    <name evidence="10" type="ORF">FH972_022358</name>
</gene>
<evidence type="ECO:0000256" key="8">
    <source>
        <dbReference type="SAM" id="Phobius"/>
    </source>
</evidence>
<dbReference type="CDD" id="cd03388">
    <property type="entry name" value="PAP2_SPPase1"/>
    <property type="match status" value="1"/>
</dbReference>
<comment type="similarity">
    <text evidence="7">Belongs to the type 2 lipid phosphate phosphatase family.</text>
</comment>
<evidence type="ECO:0000256" key="1">
    <source>
        <dbReference type="ARBA" id="ARBA00004477"/>
    </source>
</evidence>
<dbReference type="AlphaFoldDB" id="A0A5N6KSD7"/>
<evidence type="ECO:0000256" key="7">
    <source>
        <dbReference type="ARBA" id="ARBA00038324"/>
    </source>
</evidence>
<evidence type="ECO:0000256" key="6">
    <source>
        <dbReference type="ARBA" id="ARBA00023136"/>
    </source>
</evidence>
<keyword evidence="3" id="KW-0378">Hydrolase</keyword>
<dbReference type="SUPFAM" id="SSF48317">
    <property type="entry name" value="Acid phosphatase/Vanadium-dependent haloperoxidase"/>
    <property type="match status" value="1"/>
</dbReference>
<evidence type="ECO:0000313" key="11">
    <source>
        <dbReference type="Proteomes" id="UP000327013"/>
    </source>
</evidence>
<sequence length="717" mass="78133">MCGGRRSTRFLALAPTGKVGIAGVRGGCGCHDGNSGVVGKGSRAALQGAQHGRPGFPHFHQVDGASPDPSIILRSRGGAGTARHNQPRNTSSFRITHRWLCTVTATAISSAVEPDRIRLPPWRLALRDYLIPIVRWETPVLSAMQEKYRTPALDSYFAFTANFGTHTAFMITLPILFWCGQVQIARAMTQVLAAGVFFSGFIKDLLCLPRPLSPPLQRISHSASAALEYGFPSTHSTNAVSVAIYAIYSVYNAENPLPPALSYIVQGTFYFYAVSIVTGRLYCGMHGYFDVIFGSILGAIIAAMQCIYGDALDRFILNGTFQNVIIATLVVLVLVRIHPEPADDCPCFDDSVAFSGVFIGEQFGAWHYARTAFSVDTPVPSTAPYDFATMGIVKTTLRILLGVVVIFAWRGLMKPALLRILPPLFRIIESAGLSLPRKFFLRASEYKRVPVLRKDDNVIPPMSEIPGMINSLRHPRKRAISVGPQSEADAYEAMAFRQRKRRESQGSIDLGLAKSPSAASSSVAVGTPLSPNVEEANGYFARVEPQLLSALNANASAESGGTKEFNERRDAQELDDQKVDQELFLMLQKPRVRYDVEVVTKLIVYSDRVGQRARSDVNVAISGSRGAIVRPGFGTKLGQGLERHSGNIFLFEPVLPPETGPLQTQCLTGDNMCKEIFLAEPWRVAANGPAAGRGFNEPLAKVARQHIVRLEADAPSV</sequence>
<dbReference type="GO" id="GO:0005789">
    <property type="term" value="C:endoplasmic reticulum membrane"/>
    <property type="evidence" value="ECO:0007669"/>
    <property type="project" value="UniProtKB-SubCell"/>
</dbReference>
<feature type="transmembrane region" description="Helical" evidence="8">
    <location>
        <begin position="288"/>
        <end position="308"/>
    </location>
</feature>
<organism evidence="10 11">
    <name type="scientific">Carpinus fangiana</name>
    <dbReference type="NCBI Taxonomy" id="176857"/>
    <lineage>
        <taxon>Eukaryota</taxon>
        <taxon>Viridiplantae</taxon>
        <taxon>Streptophyta</taxon>
        <taxon>Embryophyta</taxon>
        <taxon>Tracheophyta</taxon>
        <taxon>Spermatophyta</taxon>
        <taxon>Magnoliopsida</taxon>
        <taxon>eudicotyledons</taxon>
        <taxon>Gunneridae</taxon>
        <taxon>Pentapetalae</taxon>
        <taxon>rosids</taxon>
        <taxon>fabids</taxon>
        <taxon>Fagales</taxon>
        <taxon>Betulaceae</taxon>
        <taxon>Carpinus</taxon>
    </lineage>
</organism>
<evidence type="ECO:0000256" key="3">
    <source>
        <dbReference type="ARBA" id="ARBA00022801"/>
    </source>
</evidence>
<keyword evidence="5 8" id="KW-1133">Transmembrane helix</keyword>
<dbReference type="OrthoDB" id="301434at2759"/>
<dbReference type="EMBL" id="VIBQ01000012">
    <property type="protein sequence ID" value="KAB8342760.1"/>
    <property type="molecule type" value="Genomic_DNA"/>
</dbReference>
<dbReference type="Proteomes" id="UP000327013">
    <property type="component" value="Unassembled WGS sequence"/>
</dbReference>
<evidence type="ECO:0000256" key="2">
    <source>
        <dbReference type="ARBA" id="ARBA00022692"/>
    </source>
</evidence>
<keyword evidence="2 8" id="KW-0812">Transmembrane</keyword>